<keyword evidence="15" id="KW-0675">Receptor</keyword>
<dbReference type="SMART" id="SM00220">
    <property type="entry name" value="S_TKc"/>
    <property type="match status" value="1"/>
</dbReference>
<dbReference type="InterPro" id="IPR003591">
    <property type="entry name" value="Leu-rich_rpt_typical-subtyp"/>
</dbReference>
<evidence type="ECO:0000256" key="16">
    <source>
        <dbReference type="ARBA" id="ARBA00023180"/>
    </source>
</evidence>
<dbReference type="PROSITE" id="PS00108">
    <property type="entry name" value="PROTEIN_KINASE_ST"/>
    <property type="match status" value="1"/>
</dbReference>
<dbReference type="Pfam" id="PF08263">
    <property type="entry name" value="LRRNT_2"/>
    <property type="match status" value="1"/>
</dbReference>
<feature type="domain" description="Protein kinase" evidence="22">
    <location>
        <begin position="526"/>
        <end position="787"/>
    </location>
</feature>
<evidence type="ECO:0000256" key="11">
    <source>
        <dbReference type="ARBA" id="ARBA00022777"/>
    </source>
</evidence>
<dbReference type="Proteomes" id="UP001157006">
    <property type="component" value="Chromosome 5"/>
</dbReference>
<evidence type="ECO:0000256" key="3">
    <source>
        <dbReference type="ARBA" id="ARBA00012513"/>
    </source>
</evidence>
<evidence type="ECO:0000256" key="21">
    <source>
        <dbReference type="SAM" id="SignalP"/>
    </source>
</evidence>
<evidence type="ECO:0000256" key="10">
    <source>
        <dbReference type="ARBA" id="ARBA00022741"/>
    </source>
</evidence>
<dbReference type="InterPro" id="IPR011009">
    <property type="entry name" value="Kinase-like_dom_sf"/>
</dbReference>
<evidence type="ECO:0000256" key="8">
    <source>
        <dbReference type="ARBA" id="ARBA00022729"/>
    </source>
</evidence>
<sequence length="835" mass="93619">MKILLTQRTVLLSILLFIISVAITNAEYEEADYMSDLIKSLAPTPSNWSNTTDYCKWKGIFCQSNRVVSINLPSSSLTGTLPPHLYPLTNLTHIDLHNNSLNGALPNFSGLGNLEAVNLGHNKFNTIPNGCFQDIPSLQVLNLSNNLNLQRWSFTKNLIDSLFLRVLDLEATNIEDSLPSDMFDPYPRLHTVVFSYNNIMGPLPRSLGDSVVRYLRVNNQKNPNGFTETIDLISSMRFLSQAWLNNNSFWGSIPNMFTSKYLFDLQLQSNYLNGFVPPSLLDLTSLNNISLDNNQLQGPIPVFPKRVKATWKGNYFCESHAGHCDPQITFLLQIFKDAGFSPLFTRSGGNQSDACIGWFWIKCRRGKIVSVDLENYSFIPDSLTTLPHLQLLDISHNNLTGQIPKFSSKVKLFTQGNPLLRLNISGDGRGKNATNSGYDDVQTRKNGGENIGLIKYVWIIGAIVGFIILIGLIVYYGKKCFILVQRWIFRGTTKSINHNVENFMESYKLSVPIKQYRYAEVKRMTNSFRDKLGQGGYGTVYKASLSDGRQVAVKVIKESKGNGEEFINEVASISRTSHVNIVSLLGFCYENKRALIYEFMSKGSLDNFILKSGFSDSVSSLDWSTLSKIAMGIARGLEYLHQGCISRILHLDIKPQNILLDEDFCPKISDFGLAKICQRNDSVVSILGARGTIGYIAPEVFSRINGGVSHKSDVYSYDWIYKDLEQDNNFVNCVANSEEENDMVRKITMVSLWCIQTNPSDRPSISKVIEMLQGPLRSVPYPPKPFLYSPEIPIFQTSCVPSSSFSETKSSTLSGNGSLKTNKFSKDNNEIVIVM</sequence>
<protein>
    <recommendedName>
        <fullName evidence="3">non-specific serine/threonine protein kinase</fullName>
        <ecNumber evidence="3">2.7.11.1</ecNumber>
    </recommendedName>
</protein>
<dbReference type="Pfam" id="PF07714">
    <property type="entry name" value="PK_Tyr_Ser-Thr"/>
    <property type="match status" value="1"/>
</dbReference>
<comment type="similarity">
    <text evidence="2">Belongs to the protein kinase superfamily. Ser/Thr protein kinase family.</text>
</comment>
<comment type="catalytic activity">
    <reaction evidence="18">
        <text>L-seryl-[protein] + ATP = O-phospho-L-seryl-[protein] + ADP + H(+)</text>
        <dbReference type="Rhea" id="RHEA:17989"/>
        <dbReference type="Rhea" id="RHEA-COMP:9863"/>
        <dbReference type="Rhea" id="RHEA-COMP:11604"/>
        <dbReference type="ChEBI" id="CHEBI:15378"/>
        <dbReference type="ChEBI" id="CHEBI:29999"/>
        <dbReference type="ChEBI" id="CHEBI:30616"/>
        <dbReference type="ChEBI" id="CHEBI:83421"/>
        <dbReference type="ChEBI" id="CHEBI:456216"/>
        <dbReference type="EC" id="2.7.11.1"/>
    </reaction>
</comment>
<feature type="transmembrane region" description="Helical" evidence="20">
    <location>
        <begin position="456"/>
        <end position="476"/>
    </location>
</feature>
<evidence type="ECO:0000256" key="15">
    <source>
        <dbReference type="ARBA" id="ARBA00023170"/>
    </source>
</evidence>
<dbReference type="Gene3D" id="3.30.200.20">
    <property type="entry name" value="Phosphorylase Kinase, domain 1"/>
    <property type="match status" value="1"/>
</dbReference>
<proteinExistence type="inferred from homology"/>
<evidence type="ECO:0000256" key="4">
    <source>
        <dbReference type="ARBA" id="ARBA00022527"/>
    </source>
</evidence>
<evidence type="ECO:0000256" key="18">
    <source>
        <dbReference type="ARBA" id="ARBA00048679"/>
    </source>
</evidence>
<accession>A0AAV1AVV4</accession>
<dbReference type="Pfam" id="PF13855">
    <property type="entry name" value="LRR_8"/>
    <property type="match status" value="1"/>
</dbReference>
<dbReference type="SMART" id="SM00369">
    <property type="entry name" value="LRR_TYP"/>
    <property type="match status" value="4"/>
</dbReference>
<keyword evidence="16" id="KW-0325">Glycoprotein</keyword>
<dbReference type="SUPFAM" id="SSF52058">
    <property type="entry name" value="L domain-like"/>
    <property type="match status" value="2"/>
</dbReference>
<dbReference type="Gene3D" id="1.10.510.10">
    <property type="entry name" value="Transferase(Phosphotransferase) domain 1"/>
    <property type="match status" value="1"/>
</dbReference>
<keyword evidence="7 20" id="KW-0812">Transmembrane</keyword>
<evidence type="ECO:0000256" key="1">
    <source>
        <dbReference type="ARBA" id="ARBA00004167"/>
    </source>
</evidence>
<keyword evidence="24" id="KW-1185">Reference proteome</keyword>
<dbReference type="FunFam" id="1.10.510.10:FF:001023">
    <property type="entry name" value="Os07g0541700 protein"/>
    <property type="match status" value="1"/>
</dbReference>
<dbReference type="Pfam" id="PF00560">
    <property type="entry name" value="LRR_1"/>
    <property type="match status" value="2"/>
</dbReference>
<evidence type="ECO:0000256" key="12">
    <source>
        <dbReference type="ARBA" id="ARBA00022840"/>
    </source>
</evidence>
<dbReference type="InterPro" id="IPR017441">
    <property type="entry name" value="Protein_kinase_ATP_BS"/>
</dbReference>
<gene>
    <name evidence="23" type="ORF">VFH_V078360</name>
</gene>
<keyword evidence="14 20" id="KW-0472">Membrane</keyword>
<dbReference type="PROSITE" id="PS00107">
    <property type="entry name" value="PROTEIN_KINASE_ATP"/>
    <property type="match status" value="1"/>
</dbReference>
<dbReference type="InterPro" id="IPR008271">
    <property type="entry name" value="Ser/Thr_kinase_AS"/>
</dbReference>
<dbReference type="InterPro" id="IPR000719">
    <property type="entry name" value="Prot_kinase_dom"/>
</dbReference>
<evidence type="ECO:0000256" key="14">
    <source>
        <dbReference type="ARBA" id="ARBA00023136"/>
    </source>
</evidence>
<dbReference type="InterPro" id="IPR052422">
    <property type="entry name" value="Auxin_Ser/Thr_Kinase"/>
</dbReference>
<evidence type="ECO:0000256" key="20">
    <source>
        <dbReference type="SAM" id="Phobius"/>
    </source>
</evidence>
<keyword evidence="9" id="KW-0677">Repeat</keyword>
<dbReference type="PANTHER" id="PTHR47986">
    <property type="entry name" value="OSJNBA0070M12.3 PROTEIN"/>
    <property type="match status" value="1"/>
</dbReference>
<evidence type="ECO:0000313" key="23">
    <source>
        <dbReference type="EMBL" id="CAI8613393.1"/>
    </source>
</evidence>
<organism evidence="23 24">
    <name type="scientific">Vicia faba</name>
    <name type="common">Broad bean</name>
    <name type="synonym">Faba vulgaris</name>
    <dbReference type="NCBI Taxonomy" id="3906"/>
    <lineage>
        <taxon>Eukaryota</taxon>
        <taxon>Viridiplantae</taxon>
        <taxon>Streptophyta</taxon>
        <taxon>Embryophyta</taxon>
        <taxon>Tracheophyta</taxon>
        <taxon>Spermatophyta</taxon>
        <taxon>Magnoliopsida</taxon>
        <taxon>eudicotyledons</taxon>
        <taxon>Gunneridae</taxon>
        <taxon>Pentapetalae</taxon>
        <taxon>rosids</taxon>
        <taxon>fabids</taxon>
        <taxon>Fabales</taxon>
        <taxon>Fabaceae</taxon>
        <taxon>Papilionoideae</taxon>
        <taxon>50 kb inversion clade</taxon>
        <taxon>NPAAA clade</taxon>
        <taxon>Hologalegina</taxon>
        <taxon>IRL clade</taxon>
        <taxon>Fabeae</taxon>
        <taxon>Vicia</taxon>
    </lineage>
</organism>
<feature type="chain" id="PRO_5043651079" description="non-specific serine/threonine protein kinase" evidence="21">
    <location>
        <begin position="27"/>
        <end position="835"/>
    </location>
</feature>
<evidence type="ECO:0000256" key="19">
    <source>
        <dbReference type="PROSITE-ProRule" id="PRU10141"/>
    </source>
</evidence>
<dbReference type="InterPro" id="IPR001245">
    <property type="entry name" value="Ser-Thr/Tyr_kinase_cat_dom"/>
</dbReference>
<evidence type="ECO:0000256" key="7">
    <source>
        <dbReference type="ARBA" id="ARBA00022692"/>
    </source>
</evidence>
<dbReference type="EMBL" id="OX451740">
    <property type="protein sequence ID" value="CAI8613393.1"/>
    <property type="molecule type" value="Genomic_DNA"/>
</dbReference>
<comment type="subcellular location">
    <subcellularLocation>
        <location evidence="1">Membrane</location>
        <topology evidence="1">Single-pass membrane protein</topology>
    </subcellularLocation>
</comment>
<evidence type="ECO:0000259" key="22">
    <source>
        <dbReference type="PROSITE" id="PS50011"/>
    </source>
</evidence>
<evidence type="ECO:0000313" key="24">
    <source>
        <dbReference type="Proteomes" id="UP001157006"/>
    </source>
</evidence>
<keyword evidence="4" id="KW-0723">Serine/threonine-protein kinase</keyword>
<dbReference type="GO" id="GO:0016020">
    <property type="term" value="C:membrane"/>
    <property type="evidence" value="ECO:0007669"/>
    <property type="project" value="UniProtKB-SubCell"/>
</dbReference>
<keyword evidence="13 20" id="KW-1133">Transmembrane helix</keyword>
<evidence type="ECO:0000256" key="9">
    <source>
        <dbReference type="ARBA" id="ARBA00022737"/>
    </source>
</evidence>
<dbReference type="PROSITE" id="PS50011">
    <property type="entry name" value="PROTEIN_KINASE_DOM"/>
    <property type="match status" value="1"/>
</dbReference>
<dbReference type="EC" id="2.7.11.1" evidence="3"/>
<keyword evidence="10 19" id="KW-0547">Nucleotide-binding</keyword>
<keyword evidence="8 21" id="KW-0732">Signal</keyword>
<evidence type="ECO:0000256" key="13">
    <source>
        <dbReference type="ARBA" id="ARBA00022989"/>
    </source>
</evidence>
<evidence type="ECO:0000256" key="6">
    <source>
        <dbReference type="ARBA" id="ARBA00022679"/>
    </source>
</evidence>
<keyword evidence="6" id="KW-0808">Transferase</keyword>
<feature type="binding site" evidence="19">
    <location>
        <position position="554"/>
    </location>
    <ligand>
        <name>ATP</name>
        <dbReference type="ChEBI" id="CHEBI:30616"/>
    </ligand>
</feature>
<dbReference type="Gene3D" id="3.80.10.10">
    <property type="entry name" value="Ribonuclease Inhibitor"/>
    <property type="match status" value="2"/>
</dbReference>
<dbReference type="SUPFAM" id="SSF56112">
    <property type="entry name" value="Protein kinase-like (PK-like)"/>
    <property type="match status" value="1"/>
</dbReference>
<dbReference type="InterPro" id="IPR013210">
    <property type="entry name" value="LRR_N_plant-typ"/>
</dbReference>
<dbReference type="GO" id="GO:0004674">
    <property type="term" value="F:protein serine/threonine kinase activity"/>
    <property type="evidence" value="ECO:0007669"/>
    <property type="project" value="UniProtKB-KW"/>
</dbReference>
<feature type="signal peptide" evidence="21">
    <location>
        <begin position="1"/>
        <end position="26"/>
    </location>
</feature>
<evidence type="ECO:0000256" key="5">
    <source>
        <dbReference type="ARBA" id="ARBA00022614"/>
    </source>
</evidence>
<dbReference type="PANTHER" id="PTHR47986:SF10">
    <property type="entry name" value="RECEPTOR-LIKE KINASE TMK4"/>
    <property type="match status" value="1"/>
</dbReference>
<evidence type="ECO:0000256" key="17">
    <source>
        <dbReference type="ARBA" id="ARBA00047899"/>
    </source>
</evidence>
<name>A0AAV1AVV4_VICFA</name>
<keyword evidence="12 19" id="KW-0067">ATP-binding</keyword>
<keyword evidence="11" id="KW-0418">Kinase</keyword>
<dbReference type="GO" id="GO:0005524">
    <property type="term" value="F:ATP binding"/>
    <property type="evidence" value="ECO:0007669"/>
    <property type="project" value="UniProtKB-UniRule"/>
</dbReference>
<dbReference type="InterPro" id="IPR032675">
    <property type="entry name" value="LRR_dom_sf"/>
</dbReference>
<keyword evidence="5" id="KW-0433">Leucine-rich repeat</keyword>
<evidence type="ECO:0000256" key="2">
    <source>
        <dbReference type="ARBA" id="ARBA00008684"/>
    </source>
</evidence>
<dbReference type="InterPro" id="IPR001611">
    <property type="entry name" value="Leu-rich_rpt"/>
</dbReference>
<dbReference type="AlphaFoldDB" id="A0AAV1AVV4"/>
<comment type="catalytic activity">
    <reaction evidence="17">
        <text>L-threonyl-[protein] + ATP = O-phospho-L-threonyl-[protein] + ADP + H(+)</text>
        <dbReference type="Rhea" id="RHEA:46608"/>
        <dbReference type="Rhea" id="RHEA-COMP:11060"/>
        <dbReference type="Rhea" id="RHEA-COMP:11605"/>
        <dbReference type="ChEBI" id="CHEBI:15378"/>
        <dbReference type="ChEBI" id="CHEBI:30013"/>
        <dbReference type="ChEBI" id="CHEBI:30616"/>
        <dbReference type="ChEBI" id="CHEBI:61977"/>
        <dbReference type="ChEBI" id="CHEBI:456216"/>
        <dbReference type="EC" id="2.7.11.1"/>
    </reaction>
</comment>
<reference evidence="23 24" key="1">
    <citation type="submission" date="2023-01" db="EMBL/GenBank/DDBJ databases">
        <authorList>
            <person name="Kreplak J."/>
        </authorList>
    </citation>
    <scope>NUCLEOTIDE SEQUENCE [LARGE SCALE GENOMIC DNA]</scope>
</reference>